<dbReference type="AlphaFoldDB" id="A0A1J9QUM7"/>
<keyword evidence="8" id="KW-1185">Reference proteome</keyword>
<dbReference type="GO" id="GO:0016614">
    <property type="term" value="F:oxidoreductase activity, acting on CH-OH group of donors"/>
    <property type="evidence" value="ECO:0007669"/>
    <property type="project" value="InterPro"/>
</dbReference>
<keyword evidence="4" id="KW-0285">Flavoprotein</keyword>
<proteinExistence type="inferred from homology"/>
<evidence type="ECO:0000256" key="1">
    <source>
        <dbReference type="ARBA" id="ARBA00010790"/>
    </source>
</evidence>
<feature type="binding site" evidence="3">
    <location>
        <position position="230"/>
    </location>
    <ligand>
        <name>FAD</name>
        <dbReference type="ChEBI" id="CHEBI:57692"/>
    </ligand>
</feature>
<dbReference type="InterPro" id="IPR000172">
    <property type="entry name" value="GMC_OxRdtase_N"/>
</dbReference>
<dbReference type="PANTHER" id="PTHR11552">
    <property type="entry name" value="GLUCOSE-METHANOL-CHOLINE GMC OXIDOREDUCTASE"/>
    <property type="match status" value="1"/>
</dbReference>
<dbReference type="Proteomes" id="UP000182235">
    <property type="component" value="Unassembled WGS sequence"/>
</dbReference>
<dbReference type="Pfam" id="PF00732">
    <property type="entry name" value="GMC_oxred_N"/>
    <property type="match status" value="1"/>
</dbReference>
<reference evidence="7 8" key="1">
    <citation type="submission" date="2015-07" db="EMBL/GenBank/DDBJ databases">
        <title>Emmonsia species relationships and genome sequence.</title>
        <authorList>
            <consortium name="The Broad Institute Genomics Platform"/>
            <person name="Cuomo C.A."/>
            <person name="Munoz J.F."/>
            <person name="Imamovic A."/>
            <person name="Priest M.E."/>
            <person name="Young S."/>
            <person name="Clay O.K."/>
            <person name="McEwen J.G."/>
        </authorList>
    </citation>
    <scope>NUCLEOTIDE SEQUENCE [LARGE SCALE GENOMIC DNA]</scope>
    <source>
        <strain evidence="7 8">UAMH 9510</strain>
    </source>
</reference>
<dbReference type="SUPFAM" id="SSF51905">
    <property type="entry name" value="FAD/NAD(P)-binding domain"/>
    <property type="match status" value="1"/>
</dbReference>
<dbReference type="VEuPathDB" id="FungiDB:AJ78_00105"/>
<dbReference type="OrthoDB" id="269227at2759"/>
<comment type="cofactor">
    <cofactor evidence="3">
        <name>FAD</name>
        <dbReference type="ChEBI" id="CHEBI:57692"/>
    </cofactor>
</comment>
<evidence type="ECO:0000313" key="7">
    <source>
        <dbReference type="EMBL" id="OJD19911.1"/>
    </source>
</evidence>
<sequence length="564" mass="62615">MASVFDFIVVGSGPAGSAVASELASAPGGPKVLLLEAGDNIEDRNLRVDGQRWLTFHNKNMNWGYKTAPQEYCNNRELDYSRGRGVGGSSTINFGVYSVGARDDYNEWARIVGDDAFNWEHIQARFKKLETFHGEVPAGVDKKYAAPDPADHGSSGPLHVGFASEWERDLVPTLDMFEQAGFPLNPDHNSGNPIGMSVLINSAYKGLRSTAKDLLEGRSQNLTVIANSPVQRVILEGKKAVGVEANGTQYRASREIILSAGALDTPKILMHSGIGPRDQLEKFNIPVVLDAPAVGQGLRDHYFVPLINTVAGSNNDRRAFYGDKKVMDEALEQWKRDATGPWSKFACECGVGWFKIDGLPQTKEFQDLPSDEQEYLQKETVPHYEILTHFPVHWFVPDFPDAALDYTCLLVFLYNAQARGEITLQSSDPNAPLRMDPKYLSHPFDRRAAIYSLRDALRIAKHPAYIKDRLAEFVAPKSDSDEDLLEYWEQNISPSWHMKCTAKMGKDGDSDAVVDSNYRLMGIDRLRVADMSVIPVLVNGHTQAAAYVTGLTCADKLIKEYNLE</sequence>
<dbReference type="PROSITE" id="PS00623">
    <property type="entry name" value="GMC_OXRED_1"/>
    <property type="match status" value="1"/>
</dbReference>
<dbReference type="PANTHER" id="PTHR11552:SF134">
    <property type="entry name" value="GLUCOSE-METHANOL-CHOLINE OXIDOREDUCTASE N-TERMINAL DOMAIN-CONTAINING PROTEIN"/>
    <property type="match status" value="1"/>
</dbReference>
<evidence type="ECO:0000256" key="3">
    <source>
        <dbReference type="PIRSR" id="PIRSR000137-2"/>
    </source>
</evidence>
<evidence type="ECO:0000256" key="2">
    <source>
        <dbReference type="PIRSR" id="PIRSR000137-1"/>
    </source>
</evidence>
<dbReference type="GO" id="GO:0050660">
    <property type="term" value="F:flavin adenine dinucleotide binding"/>
    <property type="evidence" value="ECO:0007669"/>
    <property type="project" value="InterPro"/>
</dbReference>
<organism evidence="7 8">
    <name type="scientific">Emergomyces pasteurianus Ep9510</name>
    <dbReference type="NCBI Taxonomy" id="1447872"/>
    <lineage>
        <taxon>Eukaryota</taxon>
        <taxon>Fungi</taxon>
        <taxon>Dikarya</taxon>
        <taxon>Ascomycota</taxon>
        <taxon>Pezizomycotina</taxon>
        <taxon>Eurotiomycetes</taxon>
        <taxon>Eurotiomycetidae</taxon>
        <taxon>Onygenales</taxon>
        <taxon>Ajellomycetaceae</taxon>
        <taxon>Emergomyces</taxon>
    </lineage>
</organism>
<feature type="domain" description="Glucose-methanol-choline oxidoreductase N-terminal" evidence="6">
    <location>
        <begin position="261"/>
        <end position="275"/>
    </location>
</feature>
<feature type="active site" description="Proton acceptor" evidence="2">
    <location>
        <position position="541"/>
    </location>
</feature>
<dbReference type="InterPro" id="IPR012132">
    <property type="entry name" value="GMC_OxRdtase"/>
</dbReference>
<dbReference type="Gene3D" id="3.30.560.10">
    <property type="entry name" value="Glucose Oxidase, domain 3"/>
    <property type="match status" value="1"/>
</dbReference>
<feature type="binding site" evidence="3">
    <location>
        <begin position="496"/>
        <end position="497"/>
    </location>
    <ligand>
        <name>FAD</name>
        <dbReference type="ChEBI" id="CHEBI:57692"/>
    </ligand>
</feature>
<feature type="active site" description="Proton donor" evidence="2">
    <location>
        <position position="497"/>
    </location>
</feature>
<evidence type="ECO:0000259" key="5">
    <source>
        <dbReference type="PROSITE" id="PS00623"/>
    </source>
</evidence>
<feature type="binding site" evidence="3">
    <location>
        <begin position="93"/>
        <end position="96"/>
    </location>
    <ligand>
        <name>FAD</name>
        <dbReference type="ChEBI" id="CHEBI:57692"/>
    </ligand>
</feature>
<comment type="similarity">
    <text evidence="1 4">Belongs to the GMC oxidoreductase family.</text>
</comment>
<protein>
    <recommendedName>
        <fullName evidence="5 6">Glucose-methanol-choline oxidoreductase N-terminal domain-containing protein</fullName>
    </recommendedName>
</protein>
<dbReference type="InterPro" id="IPR007867">
    <property type="entry name" value="GMC_OxRtase_C"/>
</dbReference>
<evidence type="ECO:0000259" key="6">
    <source>
        <dbReference type="PROSITE" id="PS00624"/>
    </source>
</evidence>
<feature type="domain" description="Glucose-methanol-choline oxidoreductase N-terminal" evidence="5">
    <location>
        <begin position="83"/>
        <end position="106"/>
    </location>
</feature>
<dbReference type="SUPFAM" id="SSF54373">
    <property type="entry name" value="FAD-linked reductases, C-terminal domain"/>
    <property type="match status" value="1"/>
</dbReference>
<keyword evidence="3 4" id="KW-0274">FAD</keyword>
<evidence type="ECO:0000313" key="8">
    <source>
        <dbReference type="Proteomes" id="UP000182235"/>
    </source>
</evidence>
<accession>A0A1J9QUM7</accession>
<dbReference type="Pfam" id="PF05199">
    <property type="entry name" value="GMC_oxred_C"/>
    <property type="match status" value="1"/>
</dbReference>
<dbReference type="EMBL" id="LGRN01000002">
    <property type="protein sequence ID" value="OJD19911.1"/>
    <property type="molecule type" value="Genomic_DNA"/>
</dbReference>
<gene>
    <name evidence="7" type="ORF">AJ78_00105</name>
</gene>
<dbReference type="STRING" id="1447872.A0A1J9QUM7"/>
<dbReference type="InterPro" id="IPR036188">
    <property type="entry name" value="FAD/NAD-bd_sf"/>
</dbReference>
<comment type="caution">
    <text evidence="7">The sequence shown here is derived from an EMBL/GenBank/DDBJ whole genome shotgun (WGS) entry which is preliminary data.</text>
</comment>
<evidence type="ECO:0000256" key="4">
    <source>
        <dbReference type="RuleBase" id="RU003968"/>
    </source>
</evidence>
<dbReference type="PIRSF" id="PIRSF000137">
    <property type="entry name" value="Alcohol_oxidase"/>
    <property type="match status" value="1"/>
</dbReference>
<dbReference type="PROSITE" id="PS00624">
    <property type="entry name" value="GMC_OXRED_2"/>
    <property type="match status" value="1"/>
</dbReference>
<dbReference type="Gene3D" id="3.50.50.60">
    <property type="entry name" value="FAD/NAD(P)-binding domain"/>
    <property type="match status" value="1"/>
</dbReference>
<name>A0A1J9QUM7_9EURO</name>